<gene>
    <name evidence="3" type="ORF">BT96DRAFT_578715</name>
</gene>
<evidence type="ECO:0000259" key="2">
    <source>
        <dbReference type="Pfam" id="PF04734"/>
    </source>
</evidence>
<dbReference type="Pfam" id="PF04734">
    <property type="entry name" value="Ceramidase_alk"/>
    <property type="match status" value="1"/>
</dbReference>
<name>A0A6A4GIK2_9AGAR</name>
<dbReference type="GO" id="GO:0042759">
    <property type="term" value="P:long-chain fatty acid biosynthetic process"/>
    <property type="evidence" value="ECO:0007669"/>
    <property type="project" value="TreeGrafter"/>
</dbReference>
<dbReference type="GO" id="GO:0046512">
    <property type="term" value="P:sphingosine biosynthetic process"/>
    <property type="evidence" value="ECO:0007669"/>
    <property type="project" value="TreeGrafter"/>
</dbReference>
<feature type="signal peptide" evidence="1">
    <location>
        <begin position="1"/>
        <end position="24"/>
    </location>
</feature>
<dbReference type="GO" id="GO:0017040">
    <property type="term" value="F:N-acylsphingosine amidohydrolase activity"/>
    <property type="evidence" value="ECO:0007669"/>
    <property type="project" value="InterPro"/>
</dbReference>
<dbReference type="EMBL" id="ML769977">
    <property type="protein sequence ID" value="KAE9385502.1"/>
    <property type="molecule type" value="Genomic_DNA"/>
</dbReference>
<dbReference type="GO" id="GO:0005576">
    <property type="term" value="C:extracellular region"/>
    <property type="evidence" value="ECO:0007669"/>
    <property type="project" value="TreeGrafter"/>
</dbReference>
<dbReference type="GO" id="GO:0016020">
    <property type="term" value="C:membrane"/>
    <property type="evidence" value="ECO:0007669"/>
    <property type="project" value="GOC"/>
</dbReference>
<protein>
    <recommendedName>
        <fullName evidence="2">Neutral/alkaline non-lysosomal ceramidase N-terminal domain-containing protein</fullName>
    </recommendedName>
</protein>
<accession>A0A6A4GIK2</accession>
<reference evidence="3" key="1">
    <citation type="journal article" date="2019" name="Environ. Microbiol.">
        <title>Fungal ecological strategies reflected in gene transcription - a case study of two litter decomposers.</title>
        <authorList>
            <person name="Barbi F."/>
            <person name="Kohler A."/>
            <person name="Barry K."/>
            <person name="Baskaran P."/>
            <person name="Daum C."/>
            <person name="Fauchery L."/>
            <person name="Ihrmark K."/>
            <person name="Kuo A."/>
            <person name="LaButti K."/>
            <person name="Lipzen A."/>
            <person name="Morin E."/>
            <person name="Grigoriev I.V."/>
            <person name="Henrissat B."/>
            <person name="Lindahl B."/>
            <person name="Martin F."/>
        </authorList>
    </citation>
    <scope>NUCLEOTIDE SEQUENCE</scope>
    <source>
        <strain evidence="3">JB14</strain>
    </source>
</reference>
<dbReference type="AlphaFoldDB" id="A0A6A4GIK2"/>
<evidence type="ECO:0000313" key="3">
    <source>
        <dbReference type="EMBL" id="KAE9385502.1"/>
    </source>
</evidence>
<dbReference type="PANTHER" id="PTHR12670">
    <property type="entry name" value="CERAMIDASE"/>
    <property type="match status" value="1"/>
</dbReference>
<sequence>MAGSAPYNLTVFLALSTVFPSNDAIKGVAGQYLLGLGIGDVTGPVVEANMMGYASLPQTDTGLHMRQRSRAFIIAEEANPSNCVLFINIYNLLQSLF</sequence>
<organism evidence="3 4">
    <name type="scientific">Gymnopus androsaceus JB14</name>
    <dbReference type="NCBI Taxonomy" id="1447944"/>
    <lineage>
        <taxon>Eukaryota</taxon>
        <taxon>Fungi</taxon>
        <taxon>Dikarya</taxon>
        <taxon>Basidiomycota</taxon>
        <taxon>Agaricomycotina</taxon>
        <taxon>Agaricomycetes</taxon>
        <taxon>Agaricomycetidae</taxon>
        <taxon>Agaricales</taxon>
        <taxon>Marasmiineae</taxon>
        <taxon>Omphalotaceae</taxon>
        <taxon>Gymnopus</taxon>
    </lineage>
</organism>
<dbReference type="InterPro" id="IPR006823">
    <property type="entry name" value="Ceramidase_alk"/>
</dbReference>
<keyword evidence="1" id="KW-0732">Signal</keyword>
<feature type="domain" description="Neutral/alkaline non-lysosomal ceramidase N-terminal" evidence="2">
    <location>
        <begin position="32"/>
        <end position="89"/>
    </location>
</feature>
<proteinExistence type="predicted"/>
<dbReference type="Proteomes" id="UP000799118">
    <property type="component" value="Unassembled WGS sequence"/>
</dbReference>
<keyword evidence="4" id="KW-1185">Reference proteome</keyword>
<dbReference type="OrthoDB" id="191371at2759"/>
<dbReference type="InterPro" id="IPR031329">
    <property type="entry name" value="NEUT/ALK_ceramidase_N"/>
</dbReference>
<dbReference type="GO" id="GO:0046514">
    <property type="term" value="P:ceramide catabolic process"/>
    <property type="evidence" value="ECO:0007669"/>
    <property type="project" value="InterPro"/>
</dbReference>
<dbReference type="PANTHER" id="PTHR12670:SF1">
    <property type="entry name" value="NEUTRAL CERAMIDASE"/>
    <property type="match status" value="1"/>
</dbReference>
<feature type="chain" id="PRO_5025388223" description="Neutral/alkaline non-lysosomal ceramidase N-terminal domain-containing protein" evidence="1">
    <location>
        <begin position="25"/>
        <end position="97"/>
    </location>
</feature>
<evidence type="ECO:0000313" key="4">
    <source>
        <dbReference type="Proteomes" id="UP000799118"/>
    </source>
</evidence>
<evidence type="ECO:0000256" key="1">
    <source>
        <dbReference type="SAM" id="SignalP"/>
    </source>
</evidence>